<dbReference type="GO" id="GO:0016462">
    <property type="term" value="F:pyrophosphatase activity"/>
    <property type="evidence" value="ECO:0007669"/>
    <property type="project" value="TreeGrafter"/>
</dbReference>
<protein>
    <recommendedName>
        <fullName evidence="1">Ppx/GppA phosphatase N-terminal domain-containing protein</fullName>
    </recommendedName>
</protein>
<dbReference type="Gene3D" id="3.30.420.40">
    <property type="match status" value="1"/>
</dbReference>
<dbReference type="Proteomes" id="UP000526501">
    <property type="component" value="Unassembled WGS sequence"/>
</dbReference>
<keyword evidence="3" id="KW-1185">Reference proteome</keyword>
<evidence type="ECO:0000313" key="2">
    <source>
        <dbReference type="EMBL" id="MBC2604667.1"/>
    </source>
</evidence>
<dbReference type="InterPro" id="IPR003695">
    <property type="entry name" value="Ppx_GppA_N"/>
</dbReference>
<dbReference type="CDD" id="cd24006">
    <property type="entry name" value="ASKHA_NBD_PPX_GppA"/>
    <property type="match status" value="1"/>
</dbReference>
<gene>
    <name evidence="2" type="ORF">H5P27_01220</name>
</gene>
<dbReference type="InterPro" id="IPR050273">
    <property type="entry name" value="GppA/Ppx_hydrolase"/>
</dbReference>
<dbReference type="PANTHER" id="PTHR30005">
    <property type="entry name" value="EXOPOLYPHOSPHATASE"/>
    <property type="match status" value="1"/>
</dbReference>
<sequence length="308" mass="33265">MATHSSSPTVGVIDVGSNTIKLLIAKAGDNTPAEKVDFIVEETRIGEGMTGHPPIIDEDAIQRGAAAITRLVKAAEGCDSTCIVATSAVRDASNKQEFVNAVEKACGHELRILSGDEEAEFIGDALKCDPALTKLESYSLLDLGGGSLECIQFLNSQLQAAESLRLGSVRLASLLVKDREQPLSSDCQKRISDYVRERWLASKFQARSSPSEIAVLTGGAAKHLASSLSERQIEEGIFLEEFKRMGAHLCSLTAKGRVEEYRIPPSRSDIFPTAMVTLAASLEYLGCELLYFSEFNLRFGVASKLLHG</sequence>
<name>A0A7X1B365_9BACT</name>
<dbReference type="Gene3D" id="3.30.420.150">
    <property type="entry name" value="Exopolyphosphatase. Domain 2"/>
    <property type="match status" value="1"/>
</dbReference>
<comment type="caution">
    <text evidence="2">The sequence shown here is derived from an EMBL/GenBank/DDBJ whole genome shotgun (WGS) entry which is preliminary data.</text>
</comment>
<dbReference type="AlphaFoldDB" id="A0A7X1B365"/>
<dbReference type="EMBL" id="JACHVC010000001">
    <property type="protein sequence ID" value="MBC2604667.1"/>
    <property type="molecule type" value="Genomic_DNA"/>
</dbReference>
<dbReference type="SUPFAM" id="SSF53067">
    <property type="entry name" value="Actin-like ATPase domain"/>
    <property type="match status" value="2"/>
</dbReference>
<evidence type="ECO:0000259" key="1">
    <source>
        <dbReference type="Pfam" id="PF02541"/>
    </source>
</evidence>
<dbReference type="RefSeq" id="WP_185658558.1">
    <property type="nucleotide sequence ID" value="NZ_CAWPOO010000001.1"/>
</dbReference>
<dbReference type="Pfam" id="PF02541">
    <property type="entry name" value="Ppx-GppA"/>
    <property type="match status" value="1"/>
</dbReference>
<organism evidence="2 3">
    <name type="scientific">Pelagicoccus albus</name>
    <dbReference type="NCBI Taxonomy" id="415222"/>
    <lineage>
        <taxon>Bacteria</taxon>
        <taxon>Pseudomonadati</taxon>
        <taxon>Verrucomicrobiota</taxon>
        <taxon>Opitutia</taxon>
        <taxon>Puniceicoccales</taxon>
        <taxon>Pelagicoccaceae</taxon>
        <taxon>Pelagicoccus</taxon>
    </lineage>
</organism>
<evidence type="ECO:0000313" key="3">
    <source>
        <dbReference type="Proteomes" id="UP000526501"/>
    </source>
</evidence>
<reference evidence="2 3" key="1">
    <citation type="submission" date="2020-07" db="EMBL/GenBank/DDBJ databases">
        <authorList>
            <person name="Feng X."/>
        </authorList>
    </citation>
    <scope>NUCLEOTIDE SEQUENCE [LARGE SCALE GENOMIC DNA]</scope>
    <source>
        <strain evidence="2 3">JCM23202</strain>
    </source>
</reference>
<dbReference type="PANTHER" id="PTHR30005:SF0">
    <property type="entry name" value="RETROGRADE REGULATION PROTEIN 2"/>
    <property type="match status" value="1"/>
</dbReference>
<feature type="domain" description="Ppx/GppA phosphatase N-terminal" evidence="1">
    <location>
        <begin position="42"/>
        <end position="306"/>
    </location>
</feature>
<accession>A0A7X1B365</accession>
<dbReference type="InterPro" id="IPR043129">
    <property type="entry name" value="ATPase_NBD"/>
</dbReference>
<proteinExistence type="predicted"/>